<evidence type="ECO:0000313" key="8">
    <source>
        <dbReference type="Proteomes" id="UP000236286"/>
    </source>
</evidence>
<gene>
    <name evidence="7" type="primary">ccmI</name>
    <name evidence="7" type="ORF">CR492_10700</name>
</gene>
<reference evidence="7 8" key="1">
    <citation type="submission" date="2017-10" db="EMBL/GenBank/DDBJ databases">
        <title>Genome announcement of Methylocella silvestris TVC from permafrost.</title>
        <authorList>
            <person name="Wang J."/>
            <person name="Geng K."/>
            <person name="Ul-Haque F."/>
            <person name="Crombie A.T."/>
            <person name="Street L.E."/>
            <person name="Wookey P.A."/>
            <person name="Murrell J.C."/>
            <person name="Pratscher J."/>
        </authorList>
    </citation>
    <scope>NUCLEOTIDE SEQUENCE [LARGE SCALE GENOMIC DNA]</scope>
    <source>
        <strain evidence="7 8">TVC</strain>
    </source>
</reference>
<name>A0A2J7TH10_METSI</name>
<evidence type="ECO:0000256" key="4">
    <source>
        <dbReference type="ARBA" id="ARBA00022803"/>
    </source>
</evidence>
<evidence type="ECO:0000256" key="3">
    <source>
        <dbReference type="ARBA" id="ARBA00022748"/>
    </source>
</evidence>
<dbReference type="GO" id="GO:0030313">
    <property type="term" value="C:cell envelope"/>
    <property type="evidence" value="ECO:0007669"/>
    <property type="project" value="UniProtKB-SubCell"/>
</dbReference>
<proteinExistence type="predicted"/>
<keyword evidence="3" id="KW-0201">Cytochrome c-type biogenesis</keyword>
<dbReference type="PROSITE" id="PS50005">
    <property type="entry name" value="TPR"/>
    <property type="match status" value="1"/>
</dbReference>
<evidence type="ECO:0000313" key="7">
    <source>
        <dbReference type="EMBL" id="PNG26053.1"/>
    </source>
</evidence>
<dbReference type="PANTHER" id="PTHR47870:SF1">
    <property type="entry name" value="CYTOCHROME C-TYPE BIOGENESIS PROTEIN CCMH"/>
    <property type="match status" value="1"/>
</dbReference>
<keyword evidence="2" id="KW-0677">Repeat</keyword>
<dbReference type="InterPro" id="IPR019734">
    <property type="entry name" value="TPR_rpt"/>
</dbReference>
<dbReference type="SUPFAM" id="SSF48452">
    <property type="entry name" value="TPR-like"/>
    <property type="match status" value="1"/>
</dbReference>
<evidence type="ECO:0000256" key="1">
    <source>
        <dbReference type="ARBA" id="ARBA00004196"/>
    </source>
</evidence>
<dbReference type="PANTHER" id="PTHR47870">
    <property type="entry name" value="CYTOCHROME C-TYPE BIOGENESIS PROTEIN CCMH"/>
    <property type="match status" value="1"/>
</dbReference>
<evidence type="ECO:0000256" key="2">
    <source>
        <dbReference type="ARBA" id="ARBA00022737"/>
    </source>
</evidence>
<feature type="domain" description="Cytochrome c-type biogenesis protein H TPR" evidence="6">
    <location>
        <begin position="143"/>
        <end position="258"/>
    </location>
</feature>
<dbReference type="InterPro" id="IPR011990">
    <property type="entry name" value="TPR-like_helical_dom_sf"/>
</dbReference>
<dbReference type="AlphaFoldDB" id="A0A2J7TH10"/>
<dbReference type="GO" id="GO:0005886">
    <property type="term" value="C:plasma membrane"/>
    <property type="evidence" value="ECO:0007669"/>
    <property type="project" value="TreeGrafter"/>
</dbReference>
<evidence type="ECO:0000259" key="6">
    <source>
        <dbReference type="Pfam" id="PF23914"/>
    </source>
</evidence>
<feature type="repeat" description="TPR" evidence="5">
    <location>
        <begin position="152"/>
        <end position="185"/>
    </location>
</feature>
<comment type="caution">
    <text evidence="7">The sequence shown here is derived from an EMBL/GenBank/DDBJ whole genome shotgun (WGS) entry which is preliminary data.</text>
</comment>
<organism evidence="7 8">
    <name type="scientific">Methylocella silvestris</name>
    <dbReference type="NCBI Taxonomy" id="199596"/>
    <lineage>
        <taxon>Bacteria</taxon>
        <taxon>Pseudomonadati</taxon>
        <taxon>Pseudomonadota</taxon>
        <taxon>Alphaproteobacteria</taxon>
        <taxon>Hyphomicrobiales</taxon>
        <taxon>Beijerinckiaceae</taxon>
        <taxon>Methylocella</taxon>
    </lineage>
</organism>
<dbReference type="InterPro" id="IPR017560">
    <property type="entry name" value="Cyt_c_biogenesis_CcmI"/>
</dbReference>
<evidence type="ECO:0000256" key="5">
    <source>
        <dbReference type="PROSITE-ProRule" id="PRU00339"/>
    </source>
</evidence>
<comment type="subcellular location">
    <subcellularLocation>
        <location evidence="1">Cell envelope</location>
    </subcellularLocation>
</comment>
<dbReference type="Gene3D" id="1.25.40.10">
    <property type="entry name" value="Tetratricopeptide repeat domain"/>
    <property type="match status" value="1"/>
</dbReference>
<dbReference type="GO" id="GO:0017004">
    <property type="term" value="P:cytochrome complex assembly"/>
    <property type="evidence" value="ECO:0007669"/>
    <property type="project" value="UniProtKB-KW"/>
</dbReference>
<sequence length="373" mass="39061">MLWVFFAALTVAALTSVFWPLLRTPRGPSRSAIEVAFYKAQVAEIERDAARGLVAKHDAEGAKAEAARRLIMASETPGPGAADASPAKARAAIAVAVLFVPALAIGLYSSIGHPGLPDLPLTARMAQPAAKLDIMAAIGKVEAHLAESPNDARGYAILAPIYMRLGRYEDAAKAYAAMLRLEGETEERLSLYGEALVAAAQGDVTAEAKKAFESAKAKDPAAPRPRFYLGLAAAEAGDKAGAKKIWTELLEQSPPDAPYAPALREKLAALDGAPAPAALPGPEQNPALAANIKAMAGPEQAQAIKGMVDRLAAKLAENGQDVEGWLRLVRAYAVLHESEKARSAVVDAKRNLADDATASARIDALARELGLEG</sequence>
<dbReference type="EMBL" id="PDZR01000010">
    <property type="protein sequence ID" value="PNG26053.1"/>
    <property type="molecule type" value="Genomic_DNA"/>
</dbReference>
<dbReference type="InterPro" id="IPR051263">
    <property type="entry name" value="C-type_cytochrome_biogenesis"/>
</dbReference>
<dbReference type="InterPro" id="IPR056413">
    <property type="entry name" value="TPR_CcmH_CycH"/>
</dbReference>
<dbReference type="NCBIfam" id="TIGR03142">
    <property type="entry name" value="cytochro_ccmI"/>
    <property type="match status" value="1"/>
</dbReference>
<dbReference type="Pfam" id="PF23914">
    <property type="entry name" value="TPR_CcmH_CycH"/>
    <property type="match status" value="1"/>
</dbReference>
<dbReference type="RefSeq" id="WP_102843736.1">
    <property type="nucleotide sequence ID" value="NZ_PDZR01000010.1"/>
</dbReference>
<dbReference type="OrthoDB" id="9815847at2"/>
<keyword evidence="4 5" id="KW-0802">TPR repeat</keyword>
<protein>
    <submittedName>
        <fullName evidence="7">C-type cytochrome biogenesis protein CcmI</fullName>
    </submittedName>
</protein>
<dbReference type="Proteomes" id="UP000236286">
    <property type="component" value="Unassembled WGS sequence"/>
</dbReference>
<accession>A0A2J7TH10</accession>